<dbReference type="PANTHER" id="PTHR12128:SF51">
    <property type="entry name" value="BLL4205 PROTEIN"/>
    <property type="match status" value="1"/>
</dbReference>
<gene>
    <name evidence="2" type="ORF">E1263_17400</name>
</gene>
<dbReference type="InterPro" id="IPR013785">
    <property type="entry name" value="Aldolase_TIM"/>
</dbReference>
<proteinExistence type="predicted"/>
<dbReference type="RefSeq" id="WP_132168567.1">
    <property type="nucleotide sequence ID" value="NZ_SMKX01000044.1"/>
</dbReference>
<sequence length="341" mass="36703">MRPQTAAALHEGVLIPAHPLALTEDGKLDESRQRALSRYYLAAGAGGLAVGVHTTQFGIRDAGLLEPVLTLAAEEVKRHDRTTVLVAGVESAQEADLARGLGYDLAMVIPRGLDATALHERVAEVGEVMPVFGFYLQPDVGGAYLGPDFWARLAELPSLSAIKIAPFSRYFTQDVVRAVCESSRADEIALYTGNDDNILLDLMTPFEFAGRTKRIVGALIGQAAVWTRPTVALVELAKRGPVSAELLLTAAQLTDANAALFDAANRFAGSVPGLHEILRRQGLLANLTMLDPDEQLSAGQLAEIDRVTAAYPALQDDDFVASHLEEWLGPNPSSHNETEYR</sequence>
<dbReference type="SMART" id="SM01130">
    <property type="entry name" value="DHDPS"/>
    <property type="match status" value="1"/>
</dbReference>
<dbReference type="OrthoDB" id="9770698at2"/>
<dbReference type="EMBL" id="SMKX01000044">
    <property type="protein sequence ID" value="TDD58851.1"/>
    <property type="molecule type" value="Genomic_DNA"/>
</dbReference>
<dbReference type="InterPro" id="IPR002220">
    <property type="entry name" value="DapA-like"/>
</dbReference>
<dbReference type="Proteomes" id="UP000295124">
    <property type="component" value="Unassembled WGS sequence"/>
</dbReference>
<evidence type="ECO:0000313" key="3">
    <source>
        <dbReference type="Proteomes" id="UP000295124"/>
    </source>
</evidence>
<protein>
    <submittedName>
        <fullName evidence="2">Dihydrodipicolinate synthase family protein</fullName>
    </submittedName>
</protein>
<dbReference type="AlphaFoldDB" id="A0A4R4ZJD1"/>
<organism evidence="2 3">
    <name type="scientific">Kribbella antibiotica</name>
    <dbReference type="NCBI Taxonomy" id="190195"/>
    <lineage>
        <taxon>Bacteria</taxon>
        <taxon>Bacillati</taxon>
        <taxon>Actinomycetota</taxon>
        <taxon>Actinomycetes</taxon>
        <taxon>Propionibacteriales</taxon>
        <taxon>Kribbellaceae</taxon>
        <taxon>Kribbella</taxon>
    </lineage>
</organism>
<reference evidence="2 3" key="1">
    <citation type="submission" date="2019-03" db="EMBL/GenBank/DDBJ databases">
        <title>Draft genome sequences of novel Actinobacteria.</title>
        <authorList>
            <person name="Sahin N."/>
            <person name="Ay H."/>
            <person name="Saygin H."/>
        </authorList>
    </citation>
    <scope>NUCLEOTIDE SEQUENCE [LARGE SCALE GENOMIC DNA]</scope>
    <source>
        <strain evidence="2 3">JCM 13523</strain>
    </source>
</reference>
<accession>A0A4R4ZJD1</accession>
<evidence type="ECO:0000313" key="2">
    <source>
        <dbReference type="EMBL" id="TDD58851.1"/>
    </source>
</evidence>
<keyword evidence="3" id="KW-1185">Reference proteome</keyword>
<dbReference type="GO" id="GO:0008840">
    <property type="term" value="F:4-hydroxy-tetrahydrodipicolinate synthase activity"/>
    <property type="evidence" value="ECO:0007669"/>
    <property type="project" value="TreeGrafter"/>
</dbReference>
<name>A0A4R4ZJD1_9ACTN</name>
<dbReference type="Gene3D" id="3.20.20.70">
    <property type="entry name" value="Aldolase class I"/>
    <property type="match status" value="1"/>
</dbReference>
<keyword evidence="1" id="KW-0456">Lyase</keyword>
<comment type="caution">
    <text evidence="2">The sequence shown here is derived from an EMBL/GenBank/DDBJ whole genome shotgun (WGS) entry which is preliminary data.</text>
</comment>
<dbReference type="SUPFAM" id="SSF51569">
    <property type="entry name" value="Aldolase"/>
    <property type="match status" value="1"/>
</dbReference>
<dbReference type="PANTHER" id="PTHR12128">
    <property type="entry name" value="DIHYDRODIPICOLINATE SYNTHASE"/>
    <property type="match status" value="1"/>
</dbReference>
<evidence type="ECO:0000256" key="1">
    <source>
        <dbReference type="ARBA" id="ARBA00023239"/>
    </source>
</evidence>